<dbReference type="Pfam" id="PF13539">
    <property type="entry name" value="Peptidase_M15_4"/>
    <property type="match status" value="1"/>
</dbReference>
<name>A0A3B1C9M4_9ZZZZ</name>
<dbReference type="Gene3D" id="3.30.1380.10">
    <property type="match status" value="1"/>
</dbReference>
<dbReference type="GO" id="GO:0008233">
    <property type="term" value="F:peptidase activity"/>
    <property type="evidence" value="ECO:0007669"/>
    <property type="project" value="InterPro"/>
</dbReference>
<dbReference type="AlphaFoldDB" id="A0A3B1C9M4"/>
<sequence length="169" mass="19648">MASRLVSDLVPAVARAAMAHIDLCRYDGIEIIDYCTYRSEKEQARLYEIGRTEPGRIVTYARPGKSFHQYRVARDIVPLVNGKAIWDDDVLWERVGRLGEAVGFEWSGRWERFRERPHFQITAGLRIDEISEMTSAQVENVIERWYKNHELLKTVELAEARLIGEKEII</sequence>
<proteinExistence type="predicted"/>
<dbReference type="InterPro" id="IPR009045">
    <property type="entry name" value="Zn_M74/Hedgehog-like"/>
</dbReference>
<gene>
    <name evidence="2" type="ORF">MNBD_NITROSPINAE04-1965</name>
</gene>
<dbReference type="EMBL" id="UOGA01000035">
    <property type="protein sequence ID" value="VAX15365.1"/>
    <property type="molecule type" value="Genomic_DNA"/>
</dbReference>
<dbReference type="SUPFAM" id="SSF55166">
    <property type="entry name" value="Hedgehog/DD-peptidase"/>
    <property type="match status" value="1"/>
</dbReference>
<feature type="domain" description="Peptidase M15C" evidence="1">
    <location>
        <begin position="64"/>
        <end position="121"/>
    </location>
</feature>
<evidence type="ECO:0000313" key="2">
    <source>
        <dbReference type="EMBL" id="VAX15365.1"/>
    </source>
</evidence>
<dbReference type="InterPro" id="IPR039561">
    <property type="entry name" value="Peptidase_M15C"/>
</dbReference>
<dbReference type="CDD" id="cd14845">
    <property type="entry name" value="L-Ala-D-Glu_peptidase_like"/>
    <property type="match status" value="1"/>
</dbReference>
<evidence type="ECO:0000259" key="1">
    <source>
        <dbReference type="Pfam" id="PF13539"/>
    </source>
</evidence>
<reference evidence="2" key="1">
    <citation type="submission" date="2018-06" db="EMBL/GenBank/DDBJ databases">
        <authorList>
            <person name="Zhirakovskaya E."/>
        </authorList>
    </citation>
    <scope>NUCLEOTIDE SEQUENCE</scope>
</reference>
<organism evidence="2">
    <name type="scientific">hydrothermal vent metagenome</name>
    <dbReference type="NCBI Taxonomy" id="652676"/>
    <lineage>
        <taxon>unclassified sequences</taxon>
        <taxon>metagenomes</taxon>
        <taxon>ecological metagenomes</taxon>
    </lineage>
</organism>
<protein>
    <recommendedName>
        <fullName evidence="1">Peptidase M15C domain-containing protein</fullName>
    </recommendedName>
</protein>
<accession>A0A3B1C9M4</accession>